<protein>
    <submittedName>
        <fullName evidence="1">Uncharacterized protein</fullName>
    </submittedName>
</protein>
<dbReference type="Proteomes" id="UP000664169">
    <property type="component" value="Unassembled WGS sequence"/>
</dbReference>
<name>A0A8H3FGN0_9LECA</name>
<comment type="caution">
    <text evidence="1">The sequence shown here is derived from an EMBL/GenBank/DDBJ whole genome shotgun (WGS) entry which is preliminary data.</text>
</comment>
<sequence length="122" mass="13976">MDVVAGRMDQSGVEFDATAIGFGIRGSTMPVVVERFERLVEMYQQKAPNARRIFNYSPDSTLWSVAHRFPLEEDCEAAKKPGKLLGYEEICDKRCDIEKKQYQKSKTLQQNSMQEGQVHDEL</sequence>
<reference evidence="1" key="1">
    <citation type="submission" date="2021-03" db="EMBL/GenBank/DDBJ databases">
        <authorList>
            <person name="Tagirdzhanova G."/>
        </authorList>
    </citation>
    <scope>NUCLEOTIDE SEQUENCE</scope>
</reference>
<proteinExistence type="predicted"/>
<evidence type="ECO:0000313" key="2">
    <source>
        <dbReference type="Proteomes" id="UP000664169"/>
    </source>
</evidence>
<dbReference type="OrthoDB" id="5144552at2759"/>
<accession>A0A8H3FGN0</accession>
<organism evidence="1 2">
    <name type="scientific">Gomphillus americanus</name>
    <dbReference type="NCBI Taxonomy" id="1940652"/>
    <lineage>
        <taxon>Eukaryota</taxon>
        <taxon>Fungi</taxon>
        <taxon>Dikarya</taxon>
        <taxon>Ascomycota</taxon>
        <taxon>Pezizomycotina</taxon>
        <taxon>Lecanoromycetes</taxon>
        <taxon>OSLEUM clade</taxon>
        <taxon>Ostropomycetidae</taxon>
        <taxon>Ostropales</taxon>
        <taxon>Graphidaceae</taxon>
        <taxon>Gomphilloideae</taxon>
        <taxon>Gomphillus</taxon>
    </lineage>
</organism>
<dbReference type="AlphaFoldDB" id="A0A8H3FGN0"/>
<keyword evidence="2" id="KW-1185">Reference proteome</keyword>
<evidence type="ECO:0000313" key="1">
    <source>
        <dbReference type="EMBL" id="CAF9924867.1"/>
    </source>
</evidence>
<gene>
    <name evidence="1" type="ORF">GOMPHAMPRED_003748</name>
</gene>
<dbReference type="EMBL" id="CAJPDQ010000022">
    <property type="protein sequence ID" value="CAF9924867.1"/>
    <property type="molecule type" value="Genomic_DNA"/>
</dbReference>